<reference evidence="5 6" key="1">
    <citation type="journal article" date="2018" name="Nat. Biotechnol.">
        <title>A standardized bacterial taxonomy based on genome phylogeny substantially revises the tree of life.</title>
        <authorList>
            <person name="Parks D.H."/>
            <person name="Chuvochina M."/>
            <person name="Waite D.W."/>
            <person name="Rinke C."/>
            <person name="Skarshewski A."/>
            <person name="Chaumeil P.A."/>
            <person name="Hugenholtz P."/>
        </authorList>
    </citation>
    <scope>NUCLEOTIDE SEQUENCE [LARGE SCALE GENOMIC DNA]</scope>
    <source>
        <strain evidence="5">UBA11482</strain>
    </source>
</reference>
<name>A0A354M047_9BACT</name>
<evidence type="ECO:0000256" key="4">
    <source>
        <dbReference type="SAM" id="MobiDB-lite"/>
    </source>
</evidence>
<dbReference type="InterPro" id="IPR019734">
    <property type="entry name" value="TPR_rpt"/>
</dbReference>
<dbReference type="PANTHER" id="PTHR44858">
    <property type="entry name" value="TETRATRICOPEPTIDE REPEAT PROTEIN 6"/>
    <property type="match status" value="1"/>
</dbReference>
<dbReference type="PROSITE" id="PS50005">
    <property type="entry name" value="TPR"/>
    <property type="match status" value="5"/>
</dbReference>
<gene>
    <name evidence="5" type="ORF">DDY73_02675</name>
</gene>
<evidence type="ECO:0000256" key="3">
    <source>
        <dbReference type="PROSITE-ProRule" id="PRU00339"/>
    </source>
</evidence>
<evidence type="ECO:0000313" key="6">
    <source>
        <dbReference type="Proteomes" id="UP000262954"/>
    </source>
</evidence>
<proteinExistence type="predicted"/>
<dbReference type="EMBL" id="DNWC01000040">
    <property type="protein sequence ID" value="HBJ07886.1"/>
    <property type="molecule type" value="Genomic_DNA"/>
</dbReference>
<feature type="repeat" description="TPR" evidence="3">
    <location>
        <begin position="635"/>
        <end position="668"/>
    </location>
</feature>
<dbReference type="Pfam" id="PF13414">
    <property type="entry name" value="TPR_11"/>
    <property type="match status" value="1"/>
</dbReference>
<evidence type="ECO:0008006" key="7">
    <source>
        <dbReference type="Google" id="ProtNLM"/>
    </source>
</evidence>
<feature type="compositionally biased region" description="Basic and acidic residues" evidence="4">
    <location>
        <begin position="397"/>
        <end position="408"/>
    </location>
</feature>
<organism evidence="5 6">
    <name type="scientific">Coprobacter fastidiosus</name>
    <dbReference type="NCBI Taxonomy" id="1099853"/>
    <lineage>
        <taxon>Bacteria</taxon>
        <taxon>Pseudomonadati</taxon>
        <taxon>Bacteroidota</taxon>
        <taxon>Bacteroidia</taxon>
        <taxon>Bacteroidales</taxon>
        <taxon>Barnesiellaceae</taxon>
        <taxon>Coprobacter</taxon>
    </lineage>
</organism>
<sequence length="712" mass="82470">MKIQFSHNIMVYLKRIILSFLGLISFFVPIQAQLNTERVMNIGRNALYFEDYILSIQYFNQVIKVKPYMAEPYFYRAAAKLSLEDFRGAEEDCNLCLERNPFITGAYQVRGIARQNLGDYQGAIDDYNEGLKYAPEDRTFLGNKAIAEVQLKKYDDAEKSFDKLIKTHPSYYNGYLSRSQFWLEKKDTLKAIEDIDKAISLDKHLSYAYAQRAIIKFQYTKDYQDALADMNEALRLDPNMSSYYINRALIKYHLDDLRGTMADYDRVVEIDPNNLMAHYNRGLLRAQVGEKNKAIEDFSFVLKYEPDNYFAYYNRAVLYDELGNYRAAVKDYNKVLDQYPDFYSGYYARSEAKRKSGDISGGKSDYQKAMKLYEQQKNTNKNYEEVADNIDESENDTSEKDADKVRKESDKNINKFDRLLVADNTDMKSKYTNEIRGRVQDKNFNVEIAPAFVLTYYEKPDQVKQTISFVPEVENLNRAGILPYRVLLTNAEMALDSAKINKHFVSVNDYSKLIEINPNNAVPYFGRALDFMLIQDFASSLDDLNRVIQLSDNFVLAYFMRAVVRFKQIEYRAFTQDFDTQNSKSVTEAFSLPKNSVSSILLPNSSSNKKESVGMDYEMVLRDYDKVIEMSPQFVYAYYNRANVRCAQRDFRAALADYNEAIRLRPDFSDAYFNRGLVYVFLGETQKGIADLSKAGELGIVSAYNVIKRLGD</sequence>
<dbReference type="Pfam" id="PF00515">
    <property type="entry name" value="TPR_1"/>
    <property type="match status" value="1"/>
</dbReference>
<accession>A0A354M047</accession>
<evidence type="ECO:0000313" key="5">
    <source>
        <dbReference type="EMBL" id="HBJ07886.1"/>
    </source>
</evidence>
<evidence type="ECO:0000256" key="2">
    <source>
        <dbReference type="ARBA" id="ARBA00022803"/>
    </source>
</evidence>
<dbReference type="PANTHER" id="PTHR44858:SF1">
    <property type="entry name" value="UDP-N-ACETYLGLUCOSAMINE--PEPTIDE N-ACETYLGLUCOSAMINYLTRANSFERASE SPINDLY-RELATED"/>
    <property type="match status" value="1"/>
</dbReference>
<evidence type="ECO:0000256" key="1">
    <source>
        <dbReference type="ARBA" id="ARBA00022737"/>
    </source>
</evidence>
<feature type="region of interest" description="Disordered" evidence="4">
    <location>
        <begin position="387"/>
        <end position="408"/>
    </location>
</feature>
<feature type="compositionally biased region" description="Acidic residues" evidence="4">
    <location>
        <begin position="387"/>
        <end position="396"/>
    </location>
</feature>
<dbReference type="Proteomes" id="UP000262954">
    <property type="component" value="Unassembled WGS sequence"/>
</dbReference>
<keyword evidence="1" id="KW-0677">Repeat</keyword>
<dbReference type="InterPro" id="IPR011990">
    <property type="entry name" value="TPR-like_helical_dom_sf"/>
</dbReference>
<dbReference type="Gene3D" id="1.25.40.10">
    <property type="entry name" value="Tetratricopeptide repeat domain"/>
    <property type="match status" value="6"/>
</dbReference>
<feature type="repeat" description="TPR" evidence="3">
    <location>
        <begin position="275"/>
        <end position="308"/>
    </location>
</feature>
<dbReference type="Pfam" id="PF13432">
    <property type="entry name" value="TPR_16"/>
    <property type="match status" value="1"/>
</dbReference>
<feature type="repeat" description="TPR" evidence="3">
    <location>
        <begin position="241"/>
        <end position="274"/>
    </location>
</feature>
<dbReference type="SUPFAM" id="SSF48452">
    <property type="entry name" value="TPR-like"/>
    <property type="match status" value="3"/>
</dbReference>
<keyword evidence="2 3" id="KW-0802">TPR repeat</keyword>
<dbReference type="SMART" id="SM00028">
    <property type="entry name" value="TPR"/>
    <property type="match status" value="13"/>
</dbReference>
<feature type="repeat" description="TPR" evidence="3">
    <location>
        <begin position="309"/>
        <end position="342"/>
    </location>
</feature>
<dbReference type="AlphaFoldDB" id="A0A354M047"/>
<protein>
    <recommendedName>
        <fullName evidence="7">Tetratricopeptide repeat protein</fullName>
    </recommendedName>
</protein>
<comment type="caution">
    <text evidence="5">The sequence shown here is derived from an EMBL/GenBank/DDBJ whole genome shotgun (WGS) entry which is preliminary data.</text>
</comment>
<feature type="repeat" description="TPR" evidence="3">
    <location>
        <begin position="104"/>
        <end position="137"/>
    </location>
</feature>
<dbReference type="InterPro" id="IPR050498">
    <property type="entry name" value="Ycf3"/>
</dbReference>